<gene>
    <name evidence="2" type="ORF">FEV09_14275</name>
</gene>
<dbReference type="EMBL" id="VBTY01000120">
    <property type="protein sequence ID" value="MDG3495715.1"/>
    <property type="molecule type" value="Genomic_DNA"/>
</dbReference>
<dbReference type="RefSeq" id="WP_009627854.1">
    <property type="nucleotide sequence ID" value="NZ_VBTY01000120.1"/>
</dbReference>
<evidence type="ECO:0000313" key="3">
    <source>
        <dbReference type="Proteomes" id="UP001152872"/>
    </source>
</evidence>
<keyword evidence="3" id="KW-1185">Reference proteome</keyword>
<organism evidence="2 3">
    <name type="scientific">Pseudanabaena catenata USMAC16</name>
    <dbReference type="NCBI Taxonomy" id="1855837"/>
    <lineage>
        <taxon>Bacteria</taxon>
        <taxon>Bacillati</taxon>
        <taxon>Cyanobacteriota</taxon>
        <taxon>Cyanophyceae</taxon>
        <taxon>Pseudanabaenales</taxon>
        <taxon>Pseudanabaenaceae</taxon>
        <taxon>Pseudanabaena</taxon>
    </lineage>
</organism>
<feature type="chain" id="PRO_5041000169" evidence="1">
    <location>
        <begin position="24"/>
        <end position="123"/>
    </location>
</feature>
<dbReference type="AlphaFoldDB" id="A0A9X4MAP1"/>
<keyword evidence="1" id="KW-0732">Signal</keyword>
<dbReference type="Proteomes" id="UP001152872">
    <property type="component" value="Unassembled WGS sequence"/>
</dbReference>
<protein>
    <submittedName>
        <fullName evidence="2">Uncharacterized protein</fullName>
    </submittedName>
</protein>
<feature type="signal peptide" evidence="1">
    <location>
        <begin position="1"/>
        <end position="23"/>
    </location>
</feature>
<reference evidence="2" key="1">
    <citation type="submission" date="2019-05" db="EMBL/GenBank/DDBJ databases">
        <title>Whole genome sequencing of Pseudanabaena catenata USMAC16.</title>
        <authorList>
            <person name="Khan Z."/>
            <person name="Omar W.M."/>
            <person name="Convey P."/>
            <person name="Merican F."/>
            <person name="Najimudin N."/>
        </authorList>
    </citation>
    <scope>NUCLEOTIDE SEQUENCE</scope>
    <source>
        <strain evidence="2">USMAC16</strain>
    </source>
</reference>
<evidence type="ECO:0000256" key="1">
    <source>
        <dbReference type="SAM" id="SignalP"/>
    </source>
</evidence>
<sequence>MKLLIAAIASLGAMGTWVSSAMADVSINIRLGSSPSYRSHTYYSGYNSVPYYQERYEYHNWHNNGSVIVKEVYPSSPSYYGNSRYRINSPTVIYSNRSNNYDWQYNHDRGEQYIIEKRIIRVR</sequence>
<proteinExistence type="predicted"/>
<accession>A0A9X4MAP1</accession>
<evidence type="ECO:0000313" key="2">
    <source>
        <dbReference type="EMBL" id="MDG3495715.1"/>
    </source>
</evidence>
<comment type="caution">
    <text evidence="2">The sequence shown here is derived from an EMBL/GenBank/DDBJ whole genome shotgun (WGS) entry which is preliminary data.</text>
</comment>
<name>A0A9X4MAP1_9CYAN</name>